<gene>
    <name evidence="4" type="ORF">GPM918_LOCUS45289</name>
    <name evidence="3" type="ORF">OVA965_LOCUS40568</name>
    <name evidence="6" type="ORF">SRO942_LOCUS47655</name>
    <name evidence="5" type="ORF">TMI583_LOCUS42022</name>
</gene>
<dbReference type="EMBL" id="CAJNOQ010049764">
    <property type="protein sequence ID" value="CAF1647033.1"/>
    <property type="molecule type" value="Genomic_DNA"/>
</dbReference>
<accession>A0A816EC33</accession>
<dbReference type="EMBL" id="CAJOBA010067303">
    <property type="protein sequence ID" value="CAF4370488.1"/>
    <property type="molecule type" value="Genomic_DNA"/>
</dbReference>
<evidence type="ECO:0000313" key="7">
    <source>
        <dbReference type="Proteomes" id="UP000663829"/>
    </source>
</evidence>
<comment type="caution">
    <text evidence="4">The sequence shown here is derived from an EMBL/GenBank/DDBJ whole genome shotgun (WGS) entry which is preliminary data.</text>
</comment>
<keyword evidence="2" id="KW-1133">Transmembrane helix</keyword>
<feature type="region of interest" description="Disordered" evidence="1">
    <location>
        <begin position="1"/>
        <end position="54"/>
    </location>
</feature>
<proteinExistence type="predicted"/>
<dbReference type="Proteomes" id="UP000663829">
    <property type="component" value="Unassembled WGS sequence"/>
</dbReference>
<reference evidence="4" key="1">
    <citation type="submission" date="2021-02" db="EMBL/GenBank/DDBJ databases">
        <authorList>
            <person name="Nowell W R."/>
        </authorList>
    </citation>
    <scope>NUCLEOTIDE SEQUENCE</scope>
</reference>
<dbReference type="EMBL" id="CAJNOK010044426">
    <property type="protein sequence ID" value="CAF1574477.1"/>
    <property type="molecule type" value="Genomic_DNA"/>
</dbReference>
<feature type="transmembrane region" description="Helical" evidence="2">
    <location>
        <begin position="63"/>
        <end position="87"/>
    </location>
</feature>
<evidence type="ECO:0000313" key="6">
    <source>
        <dbReference type="EMBL" id="CAF4568138.1"/>
    </source>
</evidence>
<dbReference type="Proteomes" id="UP000682733">
    <property type="component" value="Unassembled WGS sequence"/>
</dbReference>
<keyword evidence="2" id="KW-0812">Transmembrane</keyword>
<keyword evidence="7" id="KW-1185">Reference proteome</keyword>
<dbReference type="Proteomes" id="UP000677228">
    <property type="component" value="Unassembled WGS sequence"/>
</dbReference>
<dbReference type="EMBL" id="CAJOBC010119642">
    <property type="protein sequence ID" value="CAF4568138.1"/>
    <property type="molecule type" value="Genomic_DNA"/>
</dbReference>
<keyword evidence="2" id="KW-0472">Membrane</keyword>
<evidence type="ECO:0000256" key="2">
    <source>
        <dbReference type="SAM" id="Phobius"/>
    </source>
</evidence>
<dbReference type="Proteomes" id="UP000681722">
    <property type="component" value="Unassembled WGS sequence"/>
</dbReference>
<evidence type="ECO:0000313" key="4">
    <source>
        <dbReference type="EMBL" id="CAF1647033.1"/>
    </source>
</evidence>
<feature type="compositionally biased region" description="Basic and acidic residues" evidence="1">
    <location>
        <begin position="9"/>
        <end position="25"/>
    </location>
</feature>
<dbReference type="AlphaFoldDB" id="A0A816EC33"/>
<organism evidence="4 7">
    <name type="scientific">Didymodactylos carnosus</name>
    <dbReference type="NCBI Taxonomy" id="1234261"/>
    <lineage>
        <taxon>Eukaryota</taxon>
        <taxon>Metazoa</taxon>
        <taxon>Spiralia</taxon>
        <taxon>Gnathifera</taxon>
        <taxon>Rotifera</taxon>
        <taxon>Eurotatoria</taxon>
        <taxon>Bdelloidea</taxon>
        <taxon>Philodinida</taxon>
        <taxon>Philodinidae</taxon>
        <taxon>Didymodactylos</taxon>
    </lineage>
</organism>
<protein>
    <submittedName>
        <fullName evidence="4">Uncharacterized protein</fullName>
    </submittedName>
</protein>
<evidence type="ECO:0000313" key="5">
    <source>
        <dbReference type="EMBL" id="CAF4370488.1"/>
    </source>
</evidence>
<evidence type="ECO:0000313" key="3">
    <source>
        <dbReference type="EMBL" id="CAF1574477.1"/>
    </source>
</evidence>
<evidence type="ECO:0000256" key="1">
    <source>
        <dbReference type="SAM" id="MobiDB-lite"/>
    </source>
</evidence>
<name>A0A816EC33_9BILA</name>
<sequence>MSNKLSSNARERTRAAIDADQEAAKASKYTPKATITKPSRKVPSAIDDKTGKTADDHSVQVPIHFSTIFAASICLIITTAFCVSNFWG</sequence>